<evidence type="ECO:0000313" key="2">
    <source>
        <dbReference type="Proteomes" id="UP000286351"/>
    </source>
</evidence>
<accession>A0A423JPH6</accession>
<reference evidence="1 2" key="1">
    <citation type="submission" date="2016-10" db="EMBL/GenBank/DDBJ databases">
        <title>Comparative genome analysis of multiple Pseudomonas spp. focuses on biocontrol and plant growth promoting traits.</title>
        <authorList>
            <person name="Tao X.-Y."/>
            <person name="Taylor C.G."/>
        </authorList>
    </citation>
    <scope>NUCLEOTIDE SEQUENCE [LARGE SCALE GENOMIC DNA]</scope>
    <source>
        <strain evidence="1 2">38D4</strain>
    </source>
</reference>
<comment type="caution">
    <text evidence="1">The sequence shown here is derived from an EMBL/GenBank/DDBJ whole genome shotgun (WGS) entry which is preliminary data.</text>
</comment>
<proteinExistence type="predicted"/>
<dbReference type="EMBL" id="MOBO01000009">
    <property type="protein sequence ID" value="RON39562.1"/>
    <property type="molecule type" value="Genomic_DNA"/>
</dbReference>
<dbReference type="Proteomes" id="UP000286351">
    <property type="component" value="Unassembled WGS sequence"/>
</dbReference>
<dbReference type="RefSeq" id="WP_123365817.1">
    <property type="nucleotide sequence ID" value="NZ_MOBO01000009.1"/>
</dbReference>
<evidence type="ECO:0000313" key="1">
    <source>
        <dbReference type="EMBL" id="RON39562.1"/>
    </source>
</evidence>
<dbReference type="AlphaFoldDB" id="A0A423JPH6"/>
<gene>
    <name evidence="1" type="ORF">BK664_11430</name>
</gene>
<sequence>MPDSRLAPTNPVEYRYAVHCCGYKLDLTDKPDRAVGLFEHRAIAQQFGRLMWPNTFEIIDVITGEKV</sequence>
<organism evidence="1 2">
    <name type="scientific">Pseudomonas brassicacearum</name>
    <dbReference type="NCBI Taxonomy" id="930166"/>
    <lineage>
        <taxon>Bacteria</taxon>
        <taxon>Pseudomonadati</taxon>
        <taxon>Pseudomonadota</taxon>
        <taxon>Gammaproteobacteria</taxon>
        <taxon>Pseudomonadales</taxon>
        <taxon>Pseudomonadaceae</taxon>
        <taxon>Pseudomonas</taxon>
    </lineage>
</organism>
<name>A0A423JPH6_9PSED</name>
<protein>
    <submittedName>
        <fullName evidence="1">Uncharacterized protein</fullName>
    </submittedName>
</protein>